<keyword evidence="4" id="KW-0411">Iron-sulfur</keyword>
<evidence type="ECO:0000256" key="3">
    <source>
        <dbReference type="ARBA" id="ARBA00023004"/>
    </source>
</evidence>
<keyword evidence="3" id="KW-0408">Iron</keyword>
<protein>
    <submittedName>
        <fullName evidence="7">Rieske 2Fe-2S domain-containing protein</fullName>
    </submittedName>
</protein>
<dbReference type="Proteomes" id="UP000682416">
    <property type="component" value="Chromosome"/>
</dbReference>
<evidence type="ECO:0000256" key="4">
    <source>
        <dbReference type="ARBA" id="ARBA00023014"/>
    </source>
</evidence>
<evidence type="ECO:0000256" key="2">
    <source>
        <dbReference type="ARBA" id="ARBA00022723"/>
    </source>
</evidence>
<dbReference type="KEGG" id="nec:KGD82_07310"/>
<keyword evidence="1" id="KW-0001">2Fe-2S</keyword>
<reference evidence="7" key="1">
    <citation type="submission" date="2021-05" db="EMBL/GenBank/DDBJ databases">
        <authorList>
            <person name="Kaiqin L."/>
            <person name="Jian G."/>
        </authorList>
    </citation>
    <scope>NUCLEOTIDE SEQUENCE</scope>
    <source>
        <strain evidence="7">HDS5</strain>
    </source>
</reference>
<dbReference type="PROSITE" id="PS51296">
    <property type="entry name" value="RIESKE"/>
    <property type="match status" value="1"/>
</dbReference>
<dbReference type="InterPro" id="IPR036922">
    <property type="entry name" value="Rieske_2Fe-2S_sf"/>
</dbReference>
<dbReference type="AlphaFoldDB" id="A0A975LBV5"/>
<evidence type="ECO:0000313" key="8">
    <source>
        <dbReference type="Proteomes" id="UP000682416"/>
    </source>
</evidence>
<gene>
    <name evidence="7" type="ORF">KGD82_07310</name>
</gene>
<dbReference type="Gene3D" id="2.102.10.10">
    <property type="entry name" value="Rieske [2Fe-2S] iron-sulphur domain"/>
    <property type="match status" value="1"/>
</dbReference>
<name>A0A975LBV5_9ACTN</name>
<evidence type="ECO:0000256" key="1">
    <source>
        <dbReference type="ARBA" id="ARBA00022714"/>
    </source>
</evidence>
<organism evidence="7 8">
    <name type="scientific">Nocardiopsis eucommiae</name>
    <dbReference type="NCBI Taxonomy" id="2831970"/>
    <lineage>
        <taxon>Bacteria</taxon>
        <taxon>Bacillati</taxon>
        <taxon>Actinomycetota</taxon>
        <taxon>Actinomycetes</taxon>
        <taxon>Streptosporangiales</taxon>
        <taxon>Nocardiopsidaceae</taxon>
        <taxon>Nocardiopsis</taxon>
    </lineage>
</organism>
<dbReference type="EMBL" id="CP074402">
    <property type="protein sequence ID" value="QVJ02367.1"/>
    <property type="molecule type" value="Genomic_DNA"/>
</dbReference>
<dbReference type="GO" id="GO:0016705">
    <property type="term" value="F:oxidoreductase activity, acting on paired donors, with incorporation or reduction of molecular oxygen"/>
    <property type="evidence" value="ECO:0007669"/>
    <property type="project" value="UniProtKB-ARBA"/>
</dbReference>
<accession>A0A975LBV5</accession>
<dbReference type="Pfam" id="PF00355">
    <property type="entry name" value="Rieske"/>
    <property type="match status" value="1"/>
</dbReference>
<dbReference type="InterPro" id="IPR017941">
    <property type="entry name" value="Rieske_2Fe-2S"/>
</dbReference>
<evidence type="ECO:0000259" key="6">
    <source>
        <dbReference type="PROSITE" id="PS51296"/>
    </source>
</evidence>
<proteinExistence type="predicted"/>
<dbReference type="GO" id="GO:0046872">
    <property type="term" value="F:metal ion binding"/>
    <property type="evidence" value="ECO:0007669"/>
    <property type="project" value="UniProtKB-KW"/>
</dbReference>
<sequence>MRATKVADWDDLEPLRPAHARVSNVDLAVIRLPRSSVSADDPTPATDAEATGSGDEVRVLFGRCQHRGALMSDATVEDGDRLVCGVHGSVYDARSGVNLYYEGEDLERFEAWVEDGGVWVDEDEIRAWERDHPQNFDRSAYQGSYADFEGTPEEPFNDRIHQLAEEGLTRVGHHGEVAAMGVPRDELPPGTTSRSSPPNSTGLPCSTTIRWAPAWWSAPTPAARWSWTSRSWSRT</sequence>
<evidence type="ECO:0000313" key="7">
    <source>
        <dbReference type="EMBL" id="QVJ02367.1"/>
    </source>
</evidence>
<dbReference type="GO" id="GO:0051537">
    <property type="term" value="F:2 iron, 2 sulfur cluster binding"/>
    <property type="evidence" value="ECO:0007669"/>
    <property type="project" value="UniProtKB-KW"/>
</dbReference>
<feature type="compositionally biased region" description="Polar residues" evidence="5">
    <location>
        <begin position="190"/>
        <end position="204"/>
    </location>
</feature>
<keyword evidence="8" id="KW-1185">Reference proteome</keyword>
<evidence type="ECO:0000256" key="5">
    <source>
        <dbReference type="SAM" id="MobiDB-lite"/>
    </source>
</evidence>
<feature type="region of interest" description="Disordered" evidence="5">
    <location>
        <begin position="181"/>
        <end position="204"/>
    </location>
</feature>
<dbReference type="SUPFAM" id="SSF50022">
    <property type="entry name" value="ISP domain"/>
    <property type="match status" value="1"/>
</dbReference>
<keyword evidence="2" id="KW-0479">Metal-binding</keyword>
<dbReference type="GO" id="GO:0004497">
    <property type="term" value="F:monooxygenase activity"/>
    <property type="evidence" value="ECO:0007669"/>
    <property type="project" value="UniProtKB-ARBA"/>
</dbReference>
<feature type="domain" description="Rieske" evidence="6">
    <location>
        <begin position="52"/>
        <end position="120"/>
    </location>
</feature>